<sequence length="241" mass="27965">MKYIGLDNAVFIAYKLRDEFIYNMAKAEGNSLTFAETSTVIEGYGISGKSMFELRQVENIRNGWDYVINLVKYKELIIDKNLFVKINSLVARDENPSHGEFREKSVAISGTNYLPPQPFILNSLFREMIDNYKTNSTLDLKKSAMDLFLDSARNQYFEDGNKRTGQLVMNAVLMKNGYAPFTYPPEVDKEFKNKLINFYIRNNKEEMYDFIRSQINSPRLLHMQNVKESSLKISYNDGLTM</sequence>
<feature type="site" description="Important for autoinhibition of adenylyltransferase activity" evidence="1">
    <location>
        <position position="28"/>
    </location>
</feature>
<dbReference type="PANTHER" id="PTHR13504">
    <property type="entry name" value="FIDO DOMAIN-CONTAINING PROTEIN DDB_G0283145"/>
    <property type="match status" value="1"/>
</dbReference>
<evidence type="ECO:0000256" key="1">
    <source>
        <dbReference type="PIRSR" id="PIRSR640198-3"/>
    </source>
</evidence>
<dbReference type="RefSeq" id="WP_015555682.1">
    <property type="nucleotide sequence ID" value="NC_021036.1"/>
</dbReference>
<dbReference type="InterPro" id="IPR036597">
    <property type="entry name" value="Fido-like_dom_sf"/>
</dbReference>
<dbReference type="HOGENOM" id="CLU_077430_0_0_4"/>
<dbReference type="SUPFAM" id="SSF140931">
    <property type="entry name" value="Fic-like"/>
    <property type="match status" value="1"/>
</dbReference>
<name>I7IBE5_9BURK</name>
<dbReference type="PROSITE" id="PS51459">
    <property type="entry name" value="FIDO"/>
    <property type="match status" value="1"/>
</dbReference>
<dbReference type="InterPro" id="IPR040198">
    <property type="entry name" value="Fido_containing"/>
</dbReference>
<evidence type="ECO:0000313" key="3">
    <source>
        <dbReference type="EMBL" id="CCG18656.1"/>
    </source>
</evidence>
<feature type="domain" description="Fido" evidence="2">
    <location>
        <begin position="78"/>
        <end position="213"/>
    </location>
</feature>
<proteinExistence type="predicted"/>
<dbReference type="EMBL" id="HE681423">
    <property type="protein sequence ID" value="CCG18656.1"/>
    <property type="molecule type" value="Genomic_DNA"/>
</dbReference>
<reference evidence="3" key="1">
    <citation type="journal article" date="2012" name="Vet. Microbiol.">
        <title>Comparative genomic analyses of the Taylorellae.</title>
        <authorList>
            <person name="Hauser H."/>
            <person name="Richter D.C."/>
            <person name="van Tonder A."/>
            <person name="Clark L."/>
            <person name="Preston A."/>
        </authorList>
    </citation>
    <scope>NUCLEOTIDE SEQUENCE</scope>
    <source>
        <strain evidence="3">14/56</strain>
    </source>
</reference>
<accession>I7IBE5</accession>
<dbReference type="OrthoDB" id="9813719at2"/>
<dbReference type="Pfam" id="PF02661">
    <property type="entry name" value="Fic"/>
    <property type="match status" value="1"/>
</dbReference>
<protein>
    <submittedName>
        <fullName evidence="3">Filamentation induced by cAMP (Fic) family protein</fullName>
    </submittedName>
</protein>
<gene>
    <name evidence="3" type="ORF">KUK_1364</name>
</gene>
<dbReference type="KEGG" id="teg:KUK_1364"/>
<evidence type="ECO:0000259" key="2">
    <source>
        <dbReference type="PROSITE" id="PS51459"/>
    </source>
</evidence>
<dbReference type="InterPro" id="IPR003812">
    <property type="entry name" value="Fido"/>
</dbReference>
<organism evidence="3">
    <name type="scientific">Taylorella equigenitalis 14/56</name>
    <dbReference type="NCBI Taxonomy" id="1091497"/>
    <lineage>
        <taxon>Bacteria</taxon>
        <taxon>Pseudomonadati</taxon>
        <taxon>Pseudomonadota</taxon>
        <taxon>Betaproteobacteria</taxon>
        <taxon>Burkholderiales</taxon>
        <taxon>Alcaligenaceae</taxon>
        <taxon>Taylorella</taxon>
    </lineage>
</organism>
<dbReference type="Gene3D" id="1.10.3290.10">
    <property type="entry name" value="Fido-like domain"/>
    <property type="match status" value="1"/>
</dbReference>
<dbReference type="PANTHER" id="PTHR13504:SF38">
    <property type="entry name" value="FIDO DOMAIN-CONTAINING PROTEIN"/>
    <property type="match status" value="1"/>
</dbReference>
<dbReference type="AlphaFoldDB" id="I7IBE5"/>